<comment type="catalytic activity">
    <reaction evidence="5">
        <text>N-terminal L-alanyl-[ribosomal protein uS5] + acetyl-CoA = N-terminal N(alpha)-acetyl-L-alanyl-[ribosomal protein uS5] + CoA + H(+)</text>
        <dbReference type="Rhea" id="RHEA:43752"/>
        <dbReference type="Rhea" id="RHEA-COMP:10672"/>
        <dbReference type="Rhea" id="RHEA-COMP:10673"/>
        <dbReference type="ChEBI" id="CHEBI:15378"/>
        <dbReference type="ChEBI" id="CHEBI:57287"/>
        <dbReference type="ChEBI" id="CHEBI:57288"/>
        <dbReference type="ChEBI" id="CHEBI:64718"/>
        <dbReference type="ChEBI" id="CHEBI:83683"/>
        <dbReference type="EC" id="2.3.1.267"/>
    </reaction>
</comment>
<evidence type="ECO:0000256" key="5">
    <source>
        <dbReference type="ARBA" id="ARBA00048922"/>
    </source>
</evidence>
<feature type="domain" description="N-acetyltransferase" evidence="7">
    <location>
        <begin position="31"/>
        <end position="182"/>
    </location>
</feature>
<dbReference type="EMBL" id="CP013420">
    <property type="protein sequence ID" value="AOJ74073.1"/>
    <property type="molecule type" value="Genomic_DNA"/>
</dbReference>
<dbReference type="FunFam" id="3.40.630.30:FF:000005">
    <property type="entry name" value="Ribosomal protein alanine acetyltransferase"/>
    <property type="match status" value="1"/>
</dbReference>
<keyword evidence="1 8" id="KW-0808">Transferase</keyword>
<dbReference type="InterPro" id="IPR000182">
    <property type="entry name" value="GNAT_dom"/>
</dbReference>
<dbReference type="EC" id="2.3.1.267" evidence="4"/>
<dbReference type="Proteomes" id="UP000243680">
    <property type="component" value="Chromosome 1"/>
</dbReference>
<dbReference type="PROSITE" id="PS51186">
    <property type="entry name" value="GNAT"/>
    <property type="match status" value="1"/>
</dbReference>
<protein>
    <recommendedName>
        <fullName evidence="6">[Ribosomal protein uS5]-alanine N-acetyltransferase</fullName>
        <ecNumber evidence="4">2.3.1.267</ecNumber>
    </recommendedName>
</protein>
<accession>A0A1B4LA66</accession>
<evidence type="ECO:0000259" key="7">
    <source>
        <dbReference type="PROSITE" id="PS51186"/>
    </source>
</evidence>
<dbReference type="SUPFAM" id="SSF55729">
    <property type="entry name" value="Acyl-CoA N-acyltransferases (Nat)"/>
    <property type="match status" value="1"/>
</dbReference>
<evidence type="ECO:0000256" key="3">
    <source>
        <dbReference type="ARBA" id="ARBA00038502"/>
    </source>
</evidence>
<dbReference type="AlphaFoldDB" id="A0A1B4LA66"/>
<keyword evidence="2" id="KW-0012">Acyltransferase</keyword>
<gene>
    <name evidence="8" type="ORF">WJ35_02580</name>
</gene>
<comment type="similarity">
    <text evidence="3">Belongs to the acetyltransferase family. RimJ subfamily.</text>
</comment>
<evidence type="ECO:0000256" key="2">
    <source>
        <dbReference type="ARBA" id="ARBA00023315"/>
    </source>
</evidence>
<dbReference type="Pfam" id="PF13302">
    <property type="entry name" value="Acetyltransf_3"/>
    <property type="match status" value="1"/>
</dbReference>
<evidence type="ECO:0000313" key="9">
    <source>
        <dbReference type="Proteomes" id="UP000243680"/>
    </source>
</evidence>
<evidence type="ECO:0000256" key="6">
    <source>
        <dbReference type="ARBA" id="ARBA00074015"/>
    </source>
</evidence>
<evidence type="ECO:0000256" key="1">
    <source>
        <dbReference type="ARBA" id="ARBA00022679"/>
    </source>
</evidence>
<dbReference type="RefSeq" id="WP_069238687.1">
    <property type="nucleotide sequence ID" value="NZ_CP013420.1"/>
</dbReference>
<dbReference type="Gene3D" id="3.40.630.30">
    <property type="match status" value="1"/>
</dbReference>
<dbReference type="GO" id="GO:0008999">
    <property type="term" value="F:protein-N-terminal-alanine acetyltransferase activity"/>
    <property type="evidence" value="ECO:0007669"/>
    <property type="project" value="UniProtKB-EC"/>
</dbReference>
<dbReference type="PANTHER" id="PTHR43792">
    <property type="entry name" value="GNAT FAMILY, PUTATIVE (AFU_ORTHOLOGUE AFUA_3G00765)-RELATED-RELATED"/>
    <property type="match status" value="1"/>
</dbReference>
<dbReference type="GO" id="GO:0005737">
    <property type="term" value="C:cytoplasm"/>
    <property type="evidence" value="ECO:0007669"/>
    <property type="project" value="TreeGrafter"/>
</dbReference>
<dbReference type="InterPro" id="IPR051531">
    <property type="entry name" value="N-acetyltransferase"/>
</dbReference>
<sequence>MKPALSEPSDILITERLSLRLASRRHASALLGYCIANRAHLSPWEPSRSESFYTLPSIEARLESMEREIAAGLAIHLLLFDKEEDRLIGDCNFTNIVRGPFQACHLGFSIAHDHEGRGLMRECLSTAIQYVFAELGLHRVMANYRPENKRSAQLLNKLGFEQEGIARAYLKINGVSEDHLLTSLINPADV</sequence>
<proteinExistence type="inferred from homology"/>
<dbReference type="InterPro" id="IPR016181">
    <property type="entry name" value="Acyl_CoA_acyltransferase"/>
</dbReference>
<evidence type="ECO:0000313" key="8">
    <source>
        <dbReference type="EMBL" id="AOJ74073.1"/>
    </source>
</evidence>
<name>A0A1B4LA66_9BURK</name>
<organism evidence="8 9">
    <name type="scientific">Burkholderia ubonensis</name>
    <dbReference type="NCBI Taxonomy" id="101571"/>
    <lineage>
        <taxon>Bacteria</taxon>
        <taxon>Pseudomonadati</taxon>
        <taxon>Pseudomonadota</taxon>
        <taxon>Betaproteobacteria</taxon>
        <taxon>Burkholderiales</taxon>
        <taxon>Burkholderiaceae</taxon>
        <taxon>Burkholderia</taxon>
        <taxon>Burkholderia cepacia complex</taxon>
    </lineage>
</organism>
<reference evidence="8 9" key="1">
    <citation type="submission" date="2015-12" db="EMBL/GenBank/DDBJ databases">
        <title>Diversity of Burkholderia near neighbor genomes.</title>
        <authorList>
            <person name="Sahl J."/>
            <person name="Wagner D."/>
            <person name="Keim P."/>
        </authorList>
    </citation>
    <scope>NUCLEOTIDE SEQUENCE [LARGE SCALE GENOMIC DNA]</scope>
    <source>
        <strain evidence="8 9">MSMB0783</strain>
    </source>
</reference>
<dbReference type="PANTHER" id="PTHR43792:SF8">
    <property type="entry name" value="[RIBOSOMAL PROTEIN US5]-ALANINE N-ACETYLTRANSFERASE"/>
    <property type="match status" value="1"/>
</dbReference>
<evidence type="ECO:0000256" key="4">
    <source>
        <dbReference type="ARBA" id="ARBA00039124"/>
    </source>
</evidence>